<dbReference type="EMBL" id="JANRMS010000383">
    <property type="protein sequence ID" value="KAJ3540879.1"/>
    <property type="molecule type" value="Genomic_DNA"/>
</dbReference>
<gene>
    <name evidence="1" type="ORF">NM208_g4855</name>
</gene>
<reference evidence="1" key="1">
    <citation type="submission" date="2022-08" db="EMBL/GenBank/DDBJ databases">
        <title>Genome Sequence of Fusarium decemcellulare.</title>
        <authorList>
            <person name="Buettner E."/>
        </authorList>
    </citation>
    <scope>NUCLEOTIDE SEQUENCE</scope>
    <source>
        <strain evidence="1">Babe19</strain>
    </source>
</reference>
<organism evidence="1 2">
    <name type="scientific">Fusarium decemcellulare</name>
    <dbReference type="NCBI Taxonomy" id="57161"/>
    <lineage>
        <taxon>Eukaryota</taxon>
        <taxon>Fungi</taxon>
        <taxon>Dikarya</taxon>
        <taxon>Ascomycota</taxon>
        <taxon>Pezizomycotina</taxon>
        <taxon>Sordariomycetes</taxon>
        <taxon>Hypocreomycetidae</taxon>
        <taxon>Hypocreales</taxon>
        <taxon>Nectriaceae</taxon>
        <taxon>Fusarium</taxon>
        <taxon>Fusarium decemcellulare species complex</taxon>
    </lineage>
</organism>
<keyword evidence="2" id="KW-1185">Reference proteome</keyword>
<dbReference type="Proteomes" id="UP001148629">
    <property type="component" value="Unassembled WGS sequence"/>
</dbReference>
<proteinExistence type="predicted"/>
<protein>
    <submittedName>
        <fullName evidence="1">Uncharacterized protein</fullName>
    </submittedName>
</protein>
<name>A0ACC1SJH6_9HYPO</name>
<evidence type="ECO:0000313" key="1">
    <source>
        <dbReference type="EMBL" id="KAJ3540879.1"/>
    </source>
</evidence>
<accession>A0ACC1SJH6</accession>
<sequence>MANFKAIIIGAGPNGLLAALTLQKAGVDFIILEKRKVADLNWGSSVCLWPHSVRVLDQLGLLKEAKKLYMPIKRKCNLRRDGSVISWSRMIEDIKDFHGHDWMLFERGNLVSMLMKHLPDKSTQLMLDKTVTDINSGPDSVQVTCSDGSSYSGSILIGADGINSTARSFIDGADTDSADEKDSYAKDTFLTTFYGVYGHGGALSPTLEDRAVYETHSDGFSTQLIVASPEKYYFLIYQKLPTPTRKAHWLASEKAEELAAQNADTYLAPGVTYKQVWEGKSWTHMAPLEEGVTKTWFKDRVVLLGDSAHKMTPNLGFSLNTGWQSAVTLTNLLRALLAEKPNPTNNDLTELFTKYDNLRRGVVKKDLELSATATRVQAWDTLPWKVIDQYILPYVGGDRALLKYLCSPLVKKSITLDFLPEHNFTQGKIRWVNKPADHEEADMDVL</sequence>
<evidence type="ECO:0000313" key="2">
    <source>
        <dbReference type="Proteomes" id="UP001148629"/>
    </source>
</evidence>
<comment type="caution">
    <text evidence="1">The sequence shown here is derived from an EMBL/GenBank/DDBJ whole genome shotgun (WGS) entry which is preliminary data.</text>
</comment>